<accession>A0A645HLW1</accession>
<dbReference type="InterPro" id="IPR002123">
    <property type="entry name" value="Plipid/glycerol_acylTrfase"/>
</dbReference>
<keyword evidence="2" id="KW-0012">Acyltransferase</keyword>
<dbReference type="GO" id="GO:0003841">
    <property type="term" value="F:1-acylglycerol-3-phosphate O-acyltransferase activity"/>
    <property type="evidence" value="ECO:0007669"/>
    <property type="project" value="TreeGrafter"/>
</dbReference>
<dbReference type="EMBL" id="VSSQ01096205">
    <property type="protein sequence ID" value="MPN40035.1"/>
    <property type="molecule type" value="Genomic_DNA"/>
</dbReference>
<name>A0A645HLW1_9ZZZZ</name>
<evidence type="ECO:0000313" key="4">
    <source>
        <dbReference type="EMBL" id="MPN40035.1"/>
    </source>
</evidence>
<dbReference type="GO" id="GO:0008922">
    <property type="term" value="F:long-chain fatty acid [acyl-carrier-protein] ligase activity"/>
    <property type="evidence" value="ECO:0007669"/>
    <property type="project" value="UniProtKB-EC"/>
</dbReference>
<reference evidence="4" key="1">
    <citation type="submission" date="2019-08" db="EMBL/GenBank/DDBJ databases">
        <authorList>
            <person name="Kucharzyk K."/>
            <person name="Murdoch R.W."/>
            <person name="Higgins S."/>
            <person name="Loffler F."/>
        </authorList>
    </citation>
    <scope>NUCLEOTIDE SEQUENCE</scope>
</reference>
<dbReference type="CDD" id="cd07989">
    <property type="entry name" value="LPLAT_AGPAT-like"/>
    <property type="match status" value="1"/>
</dbReference>
<dbReference type="GO" id="GO:0006654">
    <property type="term" value="P:phosphatidic acid biosynthetic process"/>
    <property type="evidence" value="ECO:0007669"/>
    <property type="project" value="TreeGrafter"/>
</dbReference>
<protein>
    <submittedName>
        <fullName evidence="4">Bifunctional protein Aas</fullName>
        <ecNumber evidence="4">6.2.1.20</ecNumber>
    </submittedName>
</protein>
<dbReference type="Pfam" id="PF01553">
    <property type="entry name" value="Acyltransferase"/>
    <property type="match status" value="1"/>
</dbReference>
<evidence type="ECO:0000256" key="1">
    <source>
        <dbReference type="ARBA" id="ARBA00022679"/>
    </source>
</evidence>
<feature type="domain" description="Phospholipid/glycerol acyltransferase" evidence="3">
    <location>
        <begin position="22"/>
        <end position="137"/>
    </location>
</feature>
<dbReference type="SMART" id="SM00563">
    <property type="entry name" value="PlsC"/>
    <property type="match status" value="1"/>
</dbReference>
<proteinExistence type="predicted"/>
<organism evidence="4">
    <name type="scientific">bioreactor metagenome</name>
    <dbReference type="NCBI Taxonomy" id="1076179"/>
    <lineage>
        <taxon>unclassified sequences</taxon>
        <taxon>metagenomes</taxon>
        <taxon>ecological metagenomes</taxon>
    </lineage>
</organism>
<keyword evidence="4" id="KW-0436">Ligase</keyword>
<dbReference type="SUPFAM" id="SSF69593">
    <property type="entry name" value="Glycerol-3-phosphate (1)-acyltransferase"/>
    <property type="match status" value="1"/>
</dbReference>
<dbReference type="AlphaFoldDB" id="A0A645HLW1"/>
<keyword evidence="1" id="KW-0808">Transferase</keyword>
<dbReference type="PANTHER" id="PTHR10434">
    <property type="entry name" value="1-ACYL-SN-GLYCEROL-3-PHOSPHATE ACYLTRANSFERASE"/>
    <property type="match status" value="1"/>
</dbReference>
<evidence type="ECO:0000259" key="3">
    <source>
        <dbReference type="SMART" id="SM00563"/>
    </source>
</evidence>
<evidence type="ECO:0000256" key="2">
    <source>
        <dbReference type="ARBA" id="ARBA00023315"/>
    </source>
</evidence>
<sequence>MFHIPYRIRTIGRENLPKDRGYVLCPNHLSAIDPVFVVLARFWGKKMWVMAKEELFHNPIIAWVFRHVGVFPVARGRGDRSVLDGAIESVRAGRGMLIFPEGTRNKEGTGLLPLKSGAFVVAAAADADIVPCRIIYKGGHQHLFCTVTVIFGQPIPIESLGLGGEHPASKLREAKKVLAGRLEELYEQNRRYE</sequence>
<dbReference type="EC" id="6.2.1.20" evidence="4"/>
<dbReference type="PANTHER" id="PTHR10434:SF11">
    <property type="entry name" value="1-ACYL-SN-GLYCEROL-3-PHOSPHATE ACYLTRANSFERASE"/>
    <property type="match status" value="1"/>
</dbReference>
<gene>
    <name evidence="4" type="primary">aas_15</name>
    <name evidence="4" type="ORF">SDC9_187570</name>
</gene>
<comment type="caution">
    <text evidence="4">The sequence shown here is derived from an EMBL/GenBank/DDBJ whole genome shotgun (WGS) entry which is preliminary data.</text>
</comment>